<accession>A0ABQ8VEV3</accession>
<keyword evidence="1" id="KW-1133">Transmembrane helix</keyword>
<reference evidence="2" key="1">
    <citation type="submission" date="2022-08" db="EMBL/GenBank/DDBJ databases">
        <title>A Global Phylogenomic Analysis of the Shiitake Genus Lentinula.</title>
        <authorList>
            <consortium name="DOE Joint Genome Institute"/>
            <person name="Sierra-Patev S."/>
            <person name="Min B."/>
            <person name="Naranjo-Ortiz M."/>
            <person name="Looney B."/>
            <person name="Konkel Z."/>
            <person name="Slot J.C."/>
            <person name="Sakamoto Y."/>
            <person name="Steenwyk J.L."/>
            <person name="Rokas A."/>
            <person name="Carro J."/>
            <person name="Camarero S."/>
            <person name="Ferreira P."/>
            <person name="Molpeceres G."/>
            <person name="Ruiz-Duenas F.J."/>
            <person name="Serrano A."/>
            <person name="Henrissat B."/>
            <person name="Drula E."/>
            <person name="Hughes K.W."/>
            <person name="Mata J.L."/>
            <person name="Ishikawa N.K."/>
            <person name="Vargas-Isla R."/>
            <person name="Ushijima S."/>
            <person name="Smith C.A."/>
            <person name="Ahrendt S."/>
            <person name="Andreopoulos W."/>
            <person name="He G."/>
            <person name="Labutti K."/>
            <person name="Lipzen A."/>
            <person name="Ng V."/>
            <person name="Riley R."/>
            <person name="Sandor L."/>
            <person name="Barry K."/>
            <person name="Martinez A.T."/>
            <person name="Xiao Y."/>
            <person name="Gibbons J.G."/>
            <person name="Terashima K."/>
            <person name="Grigoriev I.V."/>
            <person name="Hibbett D.S."/>
        </authorList>
    </citation>
    <scope>NUCLEOTIDE SEQUENCE</scope>
    <source>
        <strain evidence="2">RHP3577 ss4</strain>
    </source>
</reference>
<dbReference type="Proteomes" id="UP001150217">
    <property type="component" value="Unassembled WGS sequence"/>
</dbReference>
<proteinExistence type="predicted"/>
<keyword evidence="3" id="KW-1185">Reference proteome</keyword>
<dbReference type="EMBL" id="JANVFT010000040">
    <property type="protein sequence ID" value="KAJ4491798.1"/>
    <property type="molecule type" value="Genomic_DNA"/>
</dbReference>
<comment type="caution">
    <text evidence="2">The sequence shown here is derived from an EMBL/GenBank/DDBJ whole genome shotgun (WGS) entry which is preliminary data.</text>
</comment>
<protein>
    <submittedName>
        <fullName evidence="2">Uncharacterized protein</fullName>
    </submittedName>
</protein>
<organism evidence="2 3">
    <name type="scientific">Lentinula lateritia</name>
    <dbReference type="NCBI Taxonomy" id="40482"/>
    <lineage>
        <taxon>Eukaryota</taxon>
        <taxon>Fungi</taxon>
        <taxon>Dikarya</taxon>
        <taxon>Basidiomycota</taxon>
        <taxon>Agaricomycotina</taxon>
        <taxon>Agaricomycetes</taxon>
        <taxon>Agaricomycetidae</taxon>
        <taxon>Agaricales</taxon>
        <taxon>Marasmiineae</taxon>
        <taxon>Omphalotaceae</taxon>
        <taxon>Lentinula</taxon>
    </lineage>
</organism>
<evidence type="ECO:0000256" key="1">
    <source>
        <dbReference type="SAM" id="Phobius"/>
    </source>
</evidence>
<keyword evidence="1" id="KW-0472">Membrane</keyword>
<keyword evidence="1" id="KW-0812">Transmembrane</keyword>
<evidence type="ECO:0000313" key="3">
    <source>
        <dbReference type="Proteomes" id="UP001150217"/>
    </source>
</evidence>
<feature type="transmembrane region" description="Helical" evidence="1">
    <location>
        <begin position="87"/>
        <end position="110"/>
    </location>
</feature>
<feature type="transmembrane region" description="Helical" evidence="1">
    <location>
        <begin position="57"/>
        <end position="75"/>
    </location>
</feature>
<feature type="transmembrane region" description="Helical" evidence="1">
    <location>
        <begin position="130"/>
        <end position="151"/>
    </location>
</feature>
<evidence type="ECO:0000313" key="2">
    <source>
        <dbReference type="EMBL" id="KAJ4491798.1"/>
    </source>
</evidence>
<sequence>MGAASLLVELIWSSPFGLASMIFFANRYLPFVDSALSVNINFNATLSAEECLVQARAAAWLMFIGIALSEIILMLRTYAVWGRKRSMLLFLIVLTVAVFIIPTIVFTALAVNSLQFAVFQGCHLTAANDIIYLAFCLLTAYESILAALVTVQAYKHLRQTRSPWVTKLYKDGFIFYFSLLVLSCANIISALIAPELGPWLEGKLYYNPRSTSKGCRDHN</sequence>
<feature type="transmembrane region" description="Helical" evidence="1">
    <location>
        <begin position="172"/>
        <end position="193"/>
    </location>
</feature>
<name>A0ABQ8VEV3_9AGAR</name>
<gene>
    <name evidence="2" type="ORF">C8R41DRAFT_367499</name>
</gene>
<feature type="transmembrane region" description="Helical" evidence="1">
    <location>
        <begin position="7"/>
        <end position="29"/>
    </location>
</feature>